<evidence type="ECO:0000313" key="12">
    <source>
        <dbReference type="EMBL" id="AOW00621.1"/>
    </source>
</evidence>
<proteinExistence type="inferred from homology"/>
<dbReference type="PANTHER" id="PTHR48022">
    <property type="entry name" value="PLASTIDIC GLUCOSE TRANSPORTER 4"/>
    <property type="match status" value="1"/>
</dbReference>
<evidence type="ECO:0000259" key="11">
    <source>
        <dbReference type="PROSITE" id="PS50850"/>
    </source>
</evidence>
<name>A0A1D8N4R0_YARLL</name>
<dbReference type="GeneID" id="2906470"/>
<dbReference type="InterPro" id="IPR050360">
    <property type="entry name" value="MFS_Sugar_Transporters"/>
</dbReference>
<evidence type="ECO:0000256" key="10">
    <source>
        <dbReference type="SAM" id="Phobius"/>
    </source>
</evidence>
<evidence type="ECO:0000256" key="3">
    <source>
        <dbReference type="ARBA" id="ARBA00022448"/>
    </source>
</evidence>
<feature type="transmembrane region" description="Helical" evidence="10">
    <location>
        <begin position="393"/>
        <end position="415"/>
    </location>
</feature>
<feature type="transmembrane region" description="Helical" evidence="10">
    <location>
        <begin position="150"/>
        <end position="169"/>
    </location>
</feature>
<feature type="transmembrane region" description="Helical" evidence="10">
    <location>
        <begin position="124"/>
        <end position="144"/>
    </location>
</feature>
<protein>
    <recommendedName>
        <fullName evidence="11">Major facilitator superfamily (MFS) profile domain-containing protein</fullName>
    </recommendedName>
</protein>
<dbReference type="PANTHER" id="PTHR48022:SF5">
    <property type="entry name" value="ALPHA-GLUCOSIDES PERMEASE MPH2-RELATED"/>
    <property type="match status" value="1"/>
</dbReference>
<feature type="transmembrane region" description="Helical" evidence="10">
    <location>
        <begin position="331"/>
        <end position="350"/>
    </location>
</feature>
<sequence length="509" mass="56140">MSIKSLSKGSSLDDTCVGISRVATPTNLEKDLSLWETMKIYKKATFWSFVMCCTIIMDGYDGNMVPSFYALPVFQKKFGIQLPNGDWTVEAKWQTAFLVGVPIGRITGAVGVGLLADRFGRKKVTITSLAFMVGVTFVVFFATGKEMLCAGWIISGIIWGVFNTMAPTYVSEVCPIKMRSLLAAAINLSWVAGQFISTGVVTGTSTRTDDWAYRVPLAVQWVFPAILIPTLCFAPESPWWLLRRGEIDKARNALARLADETKIDLDAHLEHMIQTDKEEDKSGTIAECFKGPDLHRTEICSMVYSIQPLSGANIINFFAFFFQLTGVPQDIIFKLTLGLTGLGFLATLLSSVPIARVGRRKIMLTGLFVLTVALFAMGILGCFTSRGTNWATAILLFVWVGTYDLSIGPGAFVIYSESSSVRLRSKTIAIASVISSTVTLVFNVAVPYMLNEAEANMRGLVGFVYGPLCILSLIWVYFRLPELKGLSYMEIDRLFEGKKVAKRWCLGIE</sequence>
<feature type="transmembrane region" description="Helical" evidence="10">
    <location>
        <begin position="303"/>
        <end position="325"/>
    </location>
</feature>
<dbReference type="KEGG" id="yli:2906470"/>
<feature type="transmembrane region" description="Helical" evidence="10">
    <location>
        <begin position="44"/>
        <end position="60"/>
    </location>
</feature>
<dbReference type="NCBIfam" id="TIGR00879">
    <property type="entry name" value="SP"/>
    <property type="match status" value="1"/>
</dbReference>
<evidence type="ECO:0000256" key="7">
    <source>
        <dbReference type="ARBA" id="ARBA00023136"/>
    </source>
</evidence>
<evidence type="ECO:0000256" key="9">
    <source>
        <dbReference type="RuleBase" id="RU003346"/>
    </source>
</evidence>
<dbReference type="InterPro" id="IPR003663">
    <property type="entry name" value="Sugar/inositol_transpt"/>
</dbReference>
<dbReference type="AlphaFoldDB" id="A0A1D8N4R0"/>
<feature type="domain" description="Major facilitator superfamily (MFS) profile" evidence="11">
    <location>
        <begin position="47"/>
        <end position="484"/>
    </location>
</feature>
<dbReference type="InterPro" id="IPR020846">
    <property type="entry name" value="MFS_dom"/>
</dbReference>
<dbReference type="VEuPathDB" id="FungiDB:YALI0_A14212g"/>
<feature type="transmembrane region" description="Helical" evidence="10">
    <location>
        <begin position="362"/>
        <end position="381"/>
    </location>
</feature>
<keyword evidence="6 10" id="KW-1133">Transmembrane helix</keyword>
<dbReference type="InterPro" id="IPR005828">
    <property type="entry name" value="MFS_sugar_transport-like"/>
</dbReference>
<keyword evidence="7 10" id="KW-0472">Membrane</keyword>
<feature type="transmembrane region" description="Helical" evidence="10">
    <location>
        <begin position="462"/>
        <end position="480"/>
    </location>
</feature>
<evidence type="ECO:0000256" key="2">
    <source>
        <dbReference type="ARBA" id="ARBA00010992"/>
    </source>
</evidence>
<keyword evidence="4" id="KW-0762">Sugar transport</keyword>
<feature type="transmembrane region" description="Helical" evidence="10">
    <location>
        <begin position="427"/>
        <end position="450"/>
    </location>
</feature>
<keyword evidence="8" id="KW-0462">Maltose metabolism</keyword>
<dbReference type="InterPro" id="IPR005829">
    <property type="entry name" value="Sugar_transporter_CS"/>
</dbReference>
<dbReference type="RefSeq" id="XP_500051.3">
    <property type="nucleotide sequence ID" value="XM_500051.3"/>
</dbReference>
<evidence type="ECO:0000256" key="5">
    <source>
        <dbReference type="ARBA" id="ARBA00022692"/>
    </source>
</evidence>
<comment type="similarity">
    <text evidence="2 9">Belongs to the major facilitator superfamily. Sugar transporter (TC 2.A.1.1) family.</text>
</comment>
<dbReference type="PROSITE" id="PS00216">
    <property type="entry name" value="SUGAR_TRANSPORT_1"/>
    <property type="match status" value="1"/>
</dbReference>
<evidence type="ECO:0000256" key="8">
    <source>
        <dbReference type="ARBA" id="ARBA00026248"/>
    </source>
</evidence>
<dbReference type="InterPro" id="IPR036259">
    <property type="entry name" value="MFS_trans_sf"/>
</dbReference>
<dbReference type="PROSITE" id="PS50850">
    <property type="entry name" value="MFS"/>
    <property type="match status" value="1"/>
</dbReference>
<dbReference type="Proteomes" id="UP000182444">
    <property type="component" value="Chromosome 1A"/>
</dbReference>
<feature type="transmembrane region" description="Helical" evidence="10">
    <location>
        <begin position="96"/>
        <end position="117"/>
    </location>
</feature>
<keyword evidence="3 9" id="KW-0813">Transport</keyword>
<dbReference type="eggNOG" id="KOG0254">
    <property type="taxonomic scope" value="Eukaryota"/>
</dbReference>
<organism evidence="12 13">
    <name type="scientific">Yarrowia lipolytica</name>
    <name type="common">Candida lipolytica</name>
    <dbReference type="NCBI Taxonomy" id="4952"/>
    <lineage>
        <taxon>Eukaryota</taxon>
        <taxon>Fungi</taxon>
        <taxon>Dikarya</taxon>
        <taxon>Ascomycota</taxon>
        <taxon>Saccharomycotina</taxon>
        <taxon>Dipodascomycetes</taxon>
        <taxon>Dipodascales</taxon>
        <taxon>Dipodascales incertae sedis</taxon>
        <taxon>Yarrowia</taxon>
    </lineage>
</organism>
<accession>A0A1D8N4R0</accession>
<keyword evidence="5 10" id="KW-0812">Transmembrane</keyword>
<evidence type="ECO:0000313" key="13">
    <source>
        <dbReference type="Proteomes" id="UP000182444"/>
    </source>
</evidence>
<dbReference type="EMBL" id="CP017553">
    <property type="protein sequence ID" value="AOW00621.1"/>
    <property type="molecule type" value="Genomic_DNA"/>
</dbReference>
<dbReference type="GO" id="GO:0016020">
    <property type="term" value="C:membrane"/>
    <property type="evidence" value="ECO:0007669"/>
    <property type="project" value="UniProtKB-SubCell"/>
</dbReference>
<dbReference type="Gene3D" id="1.20.1250.20">
    <property type="entry name" value="MFS general substrate transporter like domains"/>
    <property type="match status" value="1"/>
</dbReference>
<dbReference type="FunFam" id="1.20.1250.20:FF:000078">
    <property type="entry name" value="MFS maltose transporter, putative"/>
    <property type="match status" value="1"/>
</dbReference>
<feature type="transmembrane region" description="Helical" evidence="10">
    <location>
        <begin position="221"/>
        <end position="242"/>
    </location>
</feature>
<evidence type="ECO:0000256" key="6">
    <source>
        <dbReference type="ARBA" id="ARBA00022989"/>
    </source>
</evidence>
<comment type="subcellular location">
    <subcellularLocation>
        <location evidence="1">Membrane</location>
        <topology evidence="1">Multi-pass membrane protein</topology>
    </subcellularLocation>
</comment>
<dbReference type="GO" id="GO:0000023">
    <property type="term" value="P:maltose metabolic process"/>
    <property type="evidence" value="ECO:0007669"/>
    <property type="project" value="UniProtKB-KW"/>
</dbReference>
<dbReference type="PROSITE" id="PS00217">
    <property type="entry name" value="SUGAR_TRANSPORT_2"/>
    <property type="match status" value="1"/>
</dbReference>
<evidence type="ECO:0000256" key="1">
    <source>
        <dbReference type="ARBA" id="ARBA00004141"/>
    </source>
</evidence>
<dbReference type="SUPFAM" id="SSF103473">
    <property type="entry name" value="MFS general substrate transporter"/>
    <property type="match status" value="1"/>
</dbReference>
<gene>
    <name evidence="12" type="ORF">YALI1_A14024g</name>
</gene>
<feature type="transmembrane region" description="Helical" evidence="10">
    <location>
        <begin position="181"/>
        <end position="201"/>
    </location>
</feature>
<dbReference type="VEuPathDB" id="FungiDB:YALI1_A14024g"/>
<reference evidence="12 13" key="1">
    <citation type="journal article" date="2016" name="PLoS ONE">
        <title>Sequence Assembly of Yarrowia lipolytica Strain W29/CLIB89 Shows Transposable Element Diversity.</title>
        <authorList>
            <person name="Magnan C."/>
            <person name="Yu J."/>
            <person name="Chang I."/>
            <person name="Jahn E."/>
            <person name="Kanomata Y."/>
            <person name="Wu J."/>
            <person name="Zeller M."/>
            <person name="Oakes M."/>
            <person name="Baldi P."/>
            <person name="Sandmeyer S."/>
        </authorList>
    </citation>
    <scope>NUCLEOTIDE SEQUENCE [LARGE SCALE GENOMIC DNA]</scope>
    <source>
        <strain evidence="13">CLIB89(W29)</strain>
    </source>
</reference>
<dbReference type="Pfam" id="PF00083">
    <property type="entry name" value="Sugar_tr"/>
    <property type="match status" value="1"/>
</dbReference>
<evidence type="ECO:0000256" key="4">
    <source>
        <dbReference type="ARBA" id="ARBA00022597"/>
    </source>
</evidence>
<dbReference type="GO" id="GO:0005351">
    <property type="term" value="F:carbohydrate:proton symporter activity"/>
    <property type="evidence" value="ECO:0007669"/>
    <property type="project" value="TreeGrafter"/>
</dbReference>